<dbReference type="Pfam" id="PF04679">
    <property type="entry name" value="DNA_ligase_A_C"/>
    <property type="match status" value="1"/>
</dbReference>
<keyword evidence="3" id="KW-0436">Ligase</keyword>
<dbReference type="PANTHER" id="PTHR45674">
    <property type="entry name" value="DNA LIGASE 1/3 FAMILY MEMBER"/>
    <property type="match status" value="1"/>
</dbReference>
<dbReference type="GO" id="GO:0006281">
    <property type="term" value="P:DNA repair"/>
    <property type="evidence" value="ECO:0007669"/>
    <property type="project" value="InterPro"/>
</dbReference>
<organism evidence="6 7">
    <name type="scientific">Marininema halotolerans</name>
    <dbReference type="NCBI Taxonomy" id="1155944"/>
    <lineage>
        <taxon>Bacteria</taxon>
        <taxon>Bacillati</taxon>
        <taxon>Bacillota</taxon>
        <taxon>Bacilli</taxon>
        <taxon>Bacillales</taxon>
        <taxon>Thermoactinomycetaceae</taxon>
        <taxon>Marininema</taxon>
    </lineage>
</organism>
<dbReference type="Gene3D" id="2.40.50.140">
    <property type="entry name" value="Nucleic acid-binding proteins"/>
    <property type="match status" value="1"/>
</dbReference>
<evidence type="ECO:0000256" key="2">
    <source>
        <dbReference type="ARBA" id="ARBA00012727"/>
    </source>
</evidence>
<dbReference type="SUPFAM" id="SSF50249">
    <property type="entry name" value="Nucleic acid-binding proteins"/>
    <property type="match status" value="1"/>
</dbReference>
<dbReference type="AlphaFoldDB" id="A0A1I6S1X2"/>
<reference evidence="7" key="1">
    <citation type="submission" date="2016-10" db="EMBL/GenBank/DDBJ databases">
        <authorList>
            <person name="Varghese N."/>
            <person name="Submissions S."/>
        </authorList>
    </citation>
    <scope>NUCLEOTIDE SEQUENCE [LARGE SCALE GENOMIC DNA]</scope>
    <source>
        <strain evidence="7">DSM 45789</strain>
    </source>
</reference>
<dbReference type="GO" id="GO:0006310">
    <property type="term" value="P:DNA recombination"/>
    <property type="evidence" value="ECO:0007669"/>
    <property type="project" value="InterPro"/>
</dbReference>
<dbReference type="GO" id="GO:0003910">
    <property type="term" value="F:DNA ligase (ATP) activity"/>
    <property type="evidence" value="ECO:0007669"/>
    <property type="project" value="UniProtKB-EC"/>
</dbReference>
<evidence type="ECO:0000256" key="1">
    <source>
        <dbReference type="ARBA" id="ARBA00007572"/>
    </source>
</evidence>
<sequence>MLTYIDQGRIRLVNRKGADRTERYPDMVQALARIPIRTGILDGELVVIHQGRSDFFQILKRDLASDPYRIQTLARQIPVHYMVFDFLYEEDQTLIHQPISHRQTRLRDLFSQMKEERIQHTDSFDDGLALWEETRRRGWEGIVMKEREGLYHPGNKHSTWQKVKHFRQLIATVSGVVLGTGGVHSLALALLEEGNRWRYIGRAGSGLSSEERRILSEWYLSQEQTKPTVVNPPPDRDIHWVAPTLQVKVRFLEWTPVGSLRSPRIEGFISS</sequence>
<dbReference type="EC" id="6.5.1.1" evidence="2"/>
<evidence type="ECO:0000313" key="6">
    <source>
        <dbReference type="EMBL" id="SFS70937.1"/>
    </source>
</evidence>
<evidence type="ECO:0000313" key="7">
    <source>
        <dbReference type="Proteomes" id="UP000198660"/>
    </source>
</evidence>
<evidence type="ECO:0000256" key="3">
    <source>
        <dbReference type="ARBA" id="ARBA00022598"/>
    </source>
</evidence>
<evidence type="ECO:0000256" key="4">
    <source>
        <dbReference type="ARBA" id="ARBA00034003"/>
    </source>
</evidence>
<dbReference type="Pfam" id="PF01068">
    <property type="entry name" value="DNA_ligase_A_M"/>
    <property type="match status" value="1"/>
</dbReference>
<dbReference type="InterPro" id="IPR012310">
    <property type="entry name" value="DNA_ligase_ATP-dep_cent"/>
</dbReference>
<comment type="catalytic activity">
    <reaction evidence="4">
        <text>ATP + (deoxyribonucleotide)n-3'-hydroxyl + 5'-phospho-(deoxyribonucleotide)m = (deoxyribonucleotide)n+m + AMP + diphosphate.</text>
        <dbReference type="EC" id="6.5.1.1"/>
    </reaction>
</comment>
<keyword evidence="7" id="KW-1185">Reference proteome</keyword>
<dbReference type="InterPro" id="IPR012309">
    <property type="entry name" value="DNA_ligase_ATP-dep_C"/>
</dbReference>
<proteinExistence type="inferred from homology"/>
<dbReference type="InterPro" id="IPR012340">
    <property type="entry name" value="NA-bd_OB-fold"/>
</dbReference>
<accession>A0A1I6S1X2</accession>
<dbReference type="GO" id="GO:0005524">
    <property type="term" value="F:ATP binding"/>
    <property type="evidence" value="ECO:0007669"/>
    <property type="project" value="InterPro"/>
</dbReference>
<dbReference type="Gene3D" id="3.30.470.30">
    <property type="entry name" value="DNA ligase/mRNA capping enzyme"/>
    <property type="match status" value="1"/>
</dbReference>
<comment type="similarity">
    <text evidence="1">Belongs to the ATP-dependent DNA ligase family.</text>
</comment>
<protein>
    <recommendedName>
        <fullName evidence="2">DNA ligase (ATP)</fullName>
        <ecNumber evidence="2">6.5.1.1</ecNumber>
    </recommendedName>
</protein>
<evidence type="ECO:0000259" key="5">
    <source>
        <dbReference type="PROSITE" id="PS50160"/>
    </source>
</evidence>
<name>A0A1I6S1X2_9BACL</name>
<dbReference type="EMBL" id="FPAA01000006">
    <property type="protein sequence ID" value="SFS70937.1"/>
    <property type="molecule type" value="Genomic_DNA"/>
</dbReference>
<dbReference type="CDD" id="cd07971">
    <property type="entry name" value="OBF_DNA_ligase_LigD"/>
    <property type="match status" value="1"/>
</dbReference>
<dbReference type="InterPro" id="IPR050191">
    <property type="entry name" value="ATP-dep_DNA_ligase"/>
</dbReference>
<dbReference type="SUPFAM" id="SSF56091">
    <property type="entry name" value="DNA ligase/mRNA capping enzyme, catalytic domain"/>
    <property type="match status" value="1"/>
</dbReference>
<gene>
    <name evidence="6" type="ORF">SAMN05444972_10692</name>
</gene>
<dbReference type="Proteomes" id="UP000198660">
    <property type="component" value="Unassembled WGS sequence"/>
</dbReference>
<dbReference type="PANTHER" id="PTHR45674:SF4">
    <property type="entry name" value="DNA LIGASE 1"/>
    <property type="match status" value="1"/>
</dbReference>
<feature type="domain" description="ATP-dependent DNA ligase family profile" evidence="5">
    <location>
        <begin position="72"/>
        <end position="164"/>
    </location>
</feature>
<dbReference type="PROSITE" id="PS50160">
    <property type="entry name" value="DNA_LIGASE_A3"/>
    <property type="match status" value="1"/>
</dbReference>